<dbReference type="AlphaFoldDB" id="A0A2P8GUW4"/>
<protein>
    <submittedName>
        <fullName evidence="3">Maleylpyruvate isomerase family mycothiol-dependent enzyme</fullName>
    </submittedName>
    <submittedName>
        <fullName evidence="2">Uncharacterized protein (TIGR03083 family)</fullName>
    </submittedName>
</protein>
<dbReference type="GO" id="GO:0005886">
    <property type="term" value="C:plasma membrane"/>
    <property type="evidence" value="ECO:0007669"/>
    <property type="project" value="TreeGrafter"/>
</dbReference>
<keyword evidence="5" id="KW-1185">Reference proteome</keyword>
<keyword evidence="3" id="KW-0413">Isomerase</keyword>
<dbReference type="PANTHER" id="PTHR40758:SF1">
    <property type="entry name" value="CONSERVED PROTEIN"/>
    <property type="match status" value="1"/>
</dbReference>
<dbReference type="GO" id="GO:0016853">
    <property type="term" value="F:isomerase activity"/>
    <property type="evidence" value="ECO:0007669"/>
    <property type="project" value="UniProtKB-KW"/>
</dbReference>
<reference evidence="2 4" key="1">
    <citation type="submission" date="2018-03" db="EMBL/GenBank/DDBJ databases">
        <title>Genomic Encyclopedia of Archaeal and Bacterial Type Strains, Phase II (KMG-II): from individual species to whole genera.</title>
        <authorList>
            <person name="Goeker M."/>
        </authorList>
    </citation>
    <scope>NUCLEOTIDE SEQUENCE [LARGE SCALE GENOMIC DNA]</scope>
    <source>
        <strain evidence="2 4">DSM 21548</strain>
    </source>
</reference>
<dbReference type="Gene3D" id="1.20.120.450">
    <property type="entry name" value="dinb family like domain"/>
    <property type="match status" value="1"/>
</dbReference>
<dbReference type="EMBL" id="PYAU01000001">
    <property type="protein sequence ID" value="PSL37746.1"/>
    <property type="molecule type" value="Genomic_DNA"/>
</dbReference>
<evidence type="ECO:0000259" key="1">
    <source>
        <dbReference type="Pfam" id="PF11716"/>
    </source>
</evidence>
<evidence type="ECO:0000313" key="2">
    <source>
        <dbReference type="EMBL" id="PSL37746.1"/>
    </source>
</evidence>
<dbReference type="Proteomes" id="UP000268291">
    <property type="component" value="Unassembled WGS sequence"/>
</dbReference>
<evidence type="ECO:0000313" key="5">
    <source>
        <dbReference type="Proteomes" id="UP000268291"/>
    </source>
</evidence>
<feature type="domain" description="Mycothiol-dependent maleylpyruvate isomerase metal-binding" evidence="1">
    <location>
        <begin position="11"/>
        <end position="126"/>
    </location>
</feature>
<dbReference type="Proteomes" id="UP000241203">
    <property type="component" value="Unassembled WGS sequence"/>
</dbReference>
<reference evidence="3 5" key="2">
    <citation type="submission" date="2018-12" db="EMBL/GenBank/DDBJ databases">
        <authorList>
            <person name="hu s."/>
            <person name="Xu Y."/>
            <person name="Xu B."/>
            <person name="Li F."/>
        </authorList>
    </citation>
    <scope>NUCLEOTIDE SEQUENCE [LARGE SCALE GENOMIC DNA]</scope>
    <source>
        <strain evidence="3 5">KSW2-17</strain>
    </source>
</reference>
<proteinExistence type="predicted"/>
<dbReference type="RefSeq" id="WP_106562852.1">
    <property type="nucleotide sequence ID" value="NZ_PYAU01000001.1"/>
</dbReference>
<organism evidence="2 4">
    <name type="scientific">Labedella gwakjiensis</name>
    <dbReference type="NCBI Taxonomy" id="390269"/>
    <lineage>
        <taxon>Bacteria</taxon>
        <taxon>Bacillati</taxon>
        <taxon>Actinomycetota</taxon>
        <taxon>Actinomycetes</taxon>
        <taxon>Micrococcales</taxon>
        <taxon>Microbacteriaceae</taxon>
        <taxon>Labedella</taxon>
    </lineage>
</organism>
<dbReference type="GO" id="GO:0046872">
    <property type="term" value="F:metal ion binding"/>
    <property type="evidence" value="ECO:0007669"/>
    <property type="project" value="InterPro"/>
</dbReference>
<dbReference type="SUPFAM" id="SSF109854">
    <property type="entry name" value="DinB/YfiT-like putative metalloenzymes"/>
    <property type="match status" value="1"/>
</dbReference>
<dbReference type="NCBIfam" id="TIGR03083">
    <property type="entry name" value="maleylpyruvate isomerase family mycothiol-dependent enzyme"/>
    <property type="match status" value="1"/>
</dbReference>
<comment type="caution">
    <text evidence="2">The sequence shown here is derived from an EMBL/GenBank/DDBJ whole genome shotgun (WGS) entry which is preliminary data.</text>
</comment>
<dbReference type="PANTHER" id="PTHR40758">
    <property type="entry name" value="CONSERVED PROTEIN"/>
    <property type="match status" value="1"/>
</dbReference>
<name>A0A2P8GUW4_9MICO</name>
<evidence type="ECO:0000313" key="3">
    <source>
        <dbReference type="EMBL" id="RUQ87666.1"/>
    </source>
</evidence>
<accession>A0A2P8GUW4</accession>
<dbReference type="InterPro" id="IPR017517">
    <property type="entry name" value="Maleyloyr_isom"/>
</dbReference>
<dbReference type="InterPro" id="IPR024344">
    <property type="entry name" value="MDMPI_metal-binding"/>
</dbReference>
<dbReference type="Pfam" id="PF11716">
    <property type="entry name" value="MDMPI_N"/>
    <property type="match status" value="1"/>
</dbReference>
<evidence type="ECO:0000313" key="4">
    <source>
        <dbReference type="Proteomes" id="UP000241203"/>
    </source>
</evidence>
<dbReference type="OrthoDB" id="3671213at2"/>
<gene>
    <name evidence="2" type="ORF">CLV49_1353</name>
    <name evidence="3" type="ORF">ELQ93_12435</name>
</gene>
<dbReference type="InterPro" id="IPR034660">
    <property type="entry name" value="DinB/YfiT-like"/>
</dbReference>
<dbReference type="EMBL" id="RZGY01000001">
    <property type="protein sequence ID" value="RUQ87666.1"/>
    <property type="molecule type" value="Genomic_DNA"/>
</dbReference>
<sequence length="238" mass="25511">MKHTDYIESVSASSRAFAQVLATAPLDVAIRSCPGWTLADLTRHLGDVHRWARSKVTGAGAQEDEPAPDDPTDLIAWFEDGADALVTALRTRDADAPCWTLYPPAVVGTWARRQALETAIHLWDAAEAIGRPAEIPVALAVAGVGEVVGDLYPRQVGLDRIAPLRSFVEIRVLDAGGERVSFPLGAVDAPDGDRVTVELAAADALLLLWKRRTLDEVDVHVSGSESVLRSALRTALVP</sequence>